<dbReference type="Pfam" id="PF20590">
    <property type="entry name" value="DUF6791"/>
    <property type="match status" value="1"/>
</dbReference>
<dbReference type="GO" id="GO:0008641">
    <property type="term" value="F:ubiquitin-like modifier activating enzyme activity"/>
    <property type="evidence" value="ECO:0007669"/>
    <property type="project" value="InterPro"/>
</dbReference>
<evidence type="ECO:0000313" key="3">
    <source>
        <dbReference type="EMBL" id="TXD72710.1"/>
    </source>
</evidence>
<dbReference type="InterPro" id="IPR035985">
    <property type="entry name" value="Ubiquitin-activating_enz"/>
</dbReference>
<sequence>MLHKLIDHSPDLKKLRDEGYEIKLENNHILISSVPYINSSRQIKLGTLVAVLTIAGNKSGKPDNHVAYFIGEQPCNKDGSIISSLVHGQNKTVLAGEIQVDRSFSNKPQGGYVDYYHKMTTYINIISGPAQSMDNSVTPKTFRLVESIDDDSELKYPDTNSSRAGISFITDKLKAQKVGIIGVGGTGSYLLDFISKCPVKEIRIFDNDEFLLHNAFRAPGAPEEEFLKETPKKTHYFQRIYSRMHSNIVIRDKYIIESNLSELQDLNFVFICIDKGSIKQIIIDYLSANKISFIDVGMGIELAPNNSLIGMIRTTTSKNGNIDHIYPNGRISLADGNEDDEYGQNIQIAELNALNASLAVIKWKKLCGFYHDAEQEKHSLFSIDDNTILNDDFET</sequence>
<dbReference type="AlphaFoldDB" id="A0A5C6YYE2"/>
<accession>A0A5C6YYE2</accession>
<feature type="domain" description="DUF6791" evidence="2">
    <location>
        <begin position="10"/>
        <end position="159"/>
    </location>
</feature>
<dbReference type="GO" id="GO:0016779">
    <property type="term" value="F:nucleotidyltransferase activity"/>
    <property type="evidence" value="ECO:0007669"/>
    <property type="project" value="UniProtKB-KW"/>
</dbReference>
<dbReference type="RefSeq" id="WP_111844381.1">
    <property type="nucleotide sequence ID" value="NZ_UEGI01000006.1"/>
</dbReference>
<dbReference type="NCBIfam" id="NF004805">
    <property type="entry name" value="PRK06153.1-4"/>
    <property type="match status" value="1"/>
</dbReference>
<name>A0A5C6YYE2_9FLAO</name>
<dbReference type="InterPro" id="IPR000594">
    <property type="entry name" value="ThiF_NAD_FAD-bd"/>
</dbReference>
<feature type="domain" description="THIF-type NAD/FAD binding fold" evidence="1">
    <location>
        <begin position="170"/>
        <end position="298"/>
    </location>
</feature>
<organism evidence="3 4">
    <name type="scientific">Aequorivita antarctica</name>
    <dbReference type="NCBI Taxonomy" id="153266"/>
    <lineage>
        <taxon>Bacteria</taxon>
        <taxon>Pseudomonadati</taxon>
        <taxon>Bacteroidota</taxon>
        <taxon>Flavobacteriia</taxon>
        <taxon>Flavobacteriales</taxon>
        <taxon>Flavobacteriaceae</taxon>
        <taxon>Aequorivita</taxon>
    </lineage>
</organism>
<dbReference type="Pfam" id="PF00899">
    <property type="entry name" value="ThiF"/>
    <property type="match status" value="1"/>
</dbReference>
<evidence type="ECO:0000313" key="4">
    <source>
        <dbReference type="Proteomes" id="UP000321497"/>
    </source>
</evidence>
<keyword evidence="3" id="KW-0808">Transferase</keyword>
<dbReference type="Gene3D" id="3.40.50.720">
    <property type="entry name" value="NAD(P)-binding Rossmann-like Domain"/>
    <property type="match status" value="1"/>
</dbReference>
<evidence type="ECO:0000259" key="1">
    <source>
        <dbReference type="Pfam" id="PF00899"/>
    </source>
</evidence>
<dbReference type="NCBIfam" id="NF004804">
    <property type="entry name" value="PRK06153.1-3"/>
    <property type="match status" value="1"/>
</dbReference>
<proteinExistence type="predicted"/>
<dbReference type="EMBL" id="VORT01000007">
    <property type="protein sequence ID" value="TXD72710.1"/>
    <property type="molecule type" value="Genomic_DNA"/>
</dbReference>
<dbReference type="OrthoDB" id="8773615at2"/>
<evidence type="ECO:0000259" key="2">
    <source>
        <dbReference type="Pfam" id="PF20590"/>
    </source>
</evidence>
<keyword evidence="3" id="KW-0548">Nucleotidyltransferase</keyword>
<dbReference type="SUPFAM" id="SSF69572">
    <property type="entry name" value="Activating enzymes of the ubiquitin-like proteins"/>
    <property type="match status" value="1"/>
</dbReference>
<reference evidence="3 4" key="1">
    <citation type="submission" date="2019-08" db="EMBL/GenBank/DDBJ databases">
        <title>Genome of Aequorivita antarctica SW49 (type strain).</title>
        <authorList>
            <person name="Bowman J.P."/>
        </authorList>
    </citation>
    <scope>NUCLEOTIDE SEQUENCE [LARGE SCALE GENOMIC DNA]</scope>
    <source>
        <strain evidence="3 4">SW49</strain>
    </source>
</reference>
<keyword evidence="4" id="KW-1185">Reference proteome</keyword>
<dbReference type="InterPro" id="IPR046741">
    <property type="entry name" value="DUF6791"/>
</dbReference>
<gene>
    <name evidence="3" type="ORF">ESU54_10840</name>
</gene>
<comment type="caution">
    <text evidence="3">The sequence shown here is derived from an EMBL/GenBank/DDBJ whole genome shotgun (WGS) entry which is preliminary data.</text>
</comment>
<dbReference type="Proteomes" id="UP000321497">
    <property type="component" value="Unassembled WGS sequence"/>
</dbReference>
<protein>
    <submittedName>
        <fullName evidence="3">ThiF family adenylyltransferase</fullName>
    </submittedName>
</protein>